<comment type="caution">
    <text evidence="2">The sequence shown here is derived from an EMBL/GenBank/DDBJ whole genome shotgun (WGS) entry which is preliminary data.</text>
</comment>
<proteinExistence type="predicted"/>
<protein>
    <submittedName>
        <fullName evidence="2">Uncharacterized protein</fullName>
    </submittedName>
</protein>
<feature type="region of interest" description="Disordered" evidence="1">
    <location>
        <begin position="79"/>
        <end position="112"/>
    </location>
</feature>
<feature type="region of interest" description="Disordered" evidence="1">
    <location>
        <begin position="1"/>
        <end position="28"/>
    </location>
</feature>
<feature type="compositionally biased region" description="Low complexity" evidence="1">
    <location>
        <begin position="88"/>
        <end position="99"/>
    </location>
</feature>
<sequence length="112" mass="12286">MREVDYKNQIGTGVEASDSSSVKEALRKQEEARRLLEAEIEKDPNKFPKLPEYGSKEDWQMEQALNYLEGKPVVTAKMVADAQEKNAKPAASTSSTAPALKPPPASVPAKSR</sequence>
<name>A0A1J5QPW9_9ZZZZ</name>
<gene>
    <name evidence="2" type="ORF">GALL_362470</name>
</gene>
<accession>A0A1J5QPW9</accession>
<evidence type="ECO:0000256" key="1">
    <source>
        <dbReference type="SAM" id="MobiDB-lite"/>
    </source>
</evidence>
<evidence type="ECO:0000313" key="2">
    <source>
        <dbReference type="EMBL" id="OIQ81972.1"/>
    </source>
</evidence>
<dbReference type="EMBL" id="MLJW01000859">
    <property type="protein sequence ID" value="OIQ81972.1"/>
    <property type="molecule type" value="Genomic_DNA"/>
</dbReference>
<dbReference type="AlphaFoldDB" id="A0A1J5QPW9"/>
<organism evidence="2">
    <name type="scientific">mine drainage metagenome</name>
    <dbReference type="NCBI Taxonomy" id="410659"/>
    <lineage>
        <taxon>unclassified sequences</taxon>
        <taxon>metagenomes</taxon>
        <taxon>ecological metagenomes</taxon>
    </lineage>
</organism>
<reference evidence="2" key="1">
    <citation type="submission" date="2016-10" db="EMBL/GenBank/DDBJ databases">
        <title>Sequence of Gallionella enrichment culture.</title>
        <authorList>
            <person name="Poehlein A."/>
            <person name="Muehling M."/>
            <person name="Daniel R."/>
        </authorList>
    </citation>
    <scope>NUCLEOTIDE SEQUENCE</scope>
</reference>